<evidence type="ECO:0000256" key="1">
    <source>
        <dbReference type="ARBA" id="ARBA00023002"/>
    </source>
</evidence>
<sequence length="334" mass="36401">MVALDAVRASNAKLRQLPPGLVAVFLGATSGIGESTLKQLCRHTIRPRVYIVGRSQDAANRILSELKAIQPEAEARFIQKDLTLLKNADEVCEEIKANETKLNLLFMTTGTMSLKGRDETSEGLDRKLTTNYYARMRFTQQLLPLLQAASPQLSRVVSVLAPGEESLTSFHLDDLGLKNNFSLRTAACHAITMTDFAFEEMAKQHPTTSFVHAYPGIVKSGFIKEAGFALKTAMNAVYVLLAPWKIDIQESGERHLCAATSAVYPAKSGNEGGVDMGNQKVMKGSTGEIGSGAYLIGSDGELRANAKALKELRSKGAGLQIWEHTMHTFETVNK</sequence>
<dbReference type="InterPro" id="IPR002347">
    <property type="entry name" value="SDR_fam"/>
</dbReference>
<dbReference type="Gene3D" id="3.40.50.720">
    <property type="entry name" value="NAD(P)-binding Rossmann-like Domain"/>
    <property type="match status" value="1"/>
</dbReference>
<dbReference type="InterPro" id="IPR052228">
    <property type="entry name" value="Sec_Metab_Biosynth_Oxidored"/>
</dbReference>
<keyword evidence="3" id="KW-1185">Reference proteome</keyword>
<dbReference type="SUPFAM" id="SSF51735">
    <property type="entry name" value="NAD(P)-binding Rossmann-fold domains"/>
    <property type="match status" value="1"/>
</dbReference>
<proteinExistence type="predicted"/>
<dbReference type="EMBL" id="JBHFEH010000010">
    <property type="protein sequence ID" value="KAL2055651.1"/>
    <property type="molecule type" value="Genomic_DNA"/>
</dbReference>
<evidence type="ECO:0008006" key="4">
    <source>
        <dbReference type="Google" id="ProtNLM"/>
    </source>
</evidence>
<name>A0ABR4BFP6_9LECA</name>
<organism evidence="2 3">
    <name type="scientific">Lepraria finkii</name>
    <dbReference type="NCBI Taxonomy" id="1340010"/>
    <lineage>
        <taxon>Eukaryota</taxon>
        <taxon>Fungi</taxon>
        <taxon>Dikarya</taxon>
        <taxon>Ascomycota</taxon>
        <taxon>Pezizomycotina</taxon>
        <taxon>Lecanoromycetes</taxon>
        <taxon>OSLEUM clade</taxon>
        <taxon>Lecanoromycetidae</taxon>
        <taxon>Lecanorales</taxon>
        <taxon>Lecanorineae</taxon>
        <taxon>Stereocaulaceae</taxon>
        <taxon>Lepraria</taxon>
    </lineage>
</organism>
<evidence type="ECO:0000313" key="3">
    <source>
        <dbReference type="Proteomes" id="UP001590951"/>
    </source>
</evidence>
<dbReference type="Pfam" id="PF00106">
    <property type="entry name" value="adh_short"/>
    <property type="match status" value="1"/>
</dbReference>
<comment type="caution">
    <text evidence="2">The sequence shown here is derived from an EMBL/GenBank/DDBJ whole genome shotgun (WGS) entry which is preliminary data.</text>
</comment>
<evidence type="ECO:0000313" key="2">
    <source>
        <dbReference type="EMBL" id="KAL2055651.1"/>
    </source>
</evidence>
<reference evidence="2 3" key="1">
    <citation type="submission" date="2024-09" db="EMBL/GenBank/DDBJ databases">
        <title>Rethinking Asexuality: The Enigmatic Case of Functional Sexual Genes in Lepraria (Stereocaulaceae).</title>
        <authorList>
            <person name="Doellman M."/>
            <person name="Sun Y."/>
            <person name="Barcenas-Pena A."/>
            <person name="Lumbsch H.T."/>
            <person name="Grewe F."/>
        </authorList>
    </citation>
    <scope>NUCLEOTIDE SEQUENCE [LARGE SCALE GENOMIC DNA]</scope>
    <source>
        <strain evidence="2 3">Grewe 0041</strain>
    </source>
</reference>
<accession>A0ABR4BFP6</accession>
<protein>
    <recommendedName>
        <fullName evidence="4">NAD(P)-binding protein</fullName>
    </recommendedName>
</protein>
<dbReference type="PANTHER" id="PTHR47534">
    <property type="entry name" value="YALI0E05731P"/>
    <property type="match status" value="1"/>
</dbReference>
<dbReference type="InterPro" id="IPR036291">
    <property type="entry name" value="NAD(P)-bd_dom_sf"/>
</dbReference>
<gene>
    <name evidence="2" type="ORF">ABVK25_003893</name>
</gene>
<keyword evidence="1" id="KW-0560">Oxidoreductase</keyword>
<dbReference type="PANTHER" id="PTHR47534:SF2">
    <property type="entry name" value="KETOREDUCTASE (KR) DOMAIN-CONTAINING PROTEIN-RELATED"/>
    <property type="match status" value="1"/>
</dbReference>
<dbReference type="Proteomes" id="UP001590951">
    <property type="component" value="Unassembled WGS sequence"/>
</dbReference>